<keyword evidence="3" id="KW-1185">Reference proteome</keyword>
<keyword evidence="1" id="KW-1133">Transmembrane helix</keyword>
<proteinExistence type="predicted"/>
<evidence type="ECO:0000313" key="3">
    <source>
        <dbReference type="Proteomes" id="UP000487757"/>
    </source>
</evidence>
<feature type="transmembrane region" description="Helical" evidence="1">
    <location>
        <begin position="158"/>
        <end position="174"/>
    </location>
</feature>
<reference evidence="2 3" key="1">
    <citation type="submission" date="2019-11" db="EMBL/GenBank/DDBJ databases">
        <title>Pedobacter petrophilus genome.</title>
        <authorList>
            <person name="Feldbauer M.J."/>
            <person name="Newman J.D."/>
        </authorList>
    </citation>
    <scope>NUCLEOTIDE SEQUENCE [LARGE SCALE GENOMIC DNA]</scope>
    <source>
        <strain evidence="2 3">LMG 29686</strain>
    </source>
</reference>
<accession>A0A7K0G0X0</accession>
<evidence type="ECO:0000256" key="1">
    <source>
        <dbReference type="SAM" id="Phobius"/>
    </source>
</evidence>
<feature type="transmembrane region" description="Helical" evidence="1">
    <location>
        <begin position="88"/>
        <end position="108"/>
    </location>
</feature>
<keyword evidence="1" id="KW-0812">Transmembrane</keyword>
<feature type="transmembrane region" description="Helical" evidence="1">
    <location>
        <begin position="120"/>
        <end position="137"/>
    </location>
</feature>
<comment type="caution">
    <text evidence="2">The sequence shown here is derived from an EMBL/GenBank/DDBJ whole genome shotgun (WGS) entry which is preliminary data.</text>
</comment>
<keyword evidence="1" id="KW-0472">Membrane</keyword>
<dbReference type="AlphaFoldDB" id="A0A7K0G0X0"/>
<dbReference type="Proteomes" id="UP000487757">
    <property type="component" value="Unassembled WGS sequence"/>
</dbReference>
<name>A0A7K0G0X0_9SPHI</name>
<dbReference type="OrthoDB" id="662673at2"/>
<gene>
    <name evidence="2" type="ORF">GJU39_11035</name>
</gene>
<organism evidence="2 3">
    <name type="scientific">Pedobacter petrophilus</name>
    <dbReference type="NCBI Taxonomy" id="1908241"/>
    <lineage>
        <taxon>Bacteria</taxon>
        <taxon>Pseudomonadati</taxon>
        <taxon>Bacteroidota</taxon>
        <taxon>Sphingobacteriia</taxon>
        <taxon>Sphingobacteriales</taxon>
        <taxon>Sphingobacteriaceae</taxon>
        <taxon>Pedobacter</taxon>
    </lineage>
</organism>
<sequence length="224" mass="25918">MQLTKQQIEKLRIHLEESGFKYIDVQMEILDHVATAVEERMTENANLTFQDGVNQTQSSFGPKGFRQIEASIIKGISRKYNKLFSNQFIYLLNYKYIALVLFSGFSVYKIQELIGSQDRFLTLAILSYIMFLVASLTSKLKTATYEKYMLYKISESYLGYRDVFVTVIFAYLYGMNASYLFTSVAITLYGLYYISAVSVAKQGILESRQLREKFNLINKNIDKI</sequence>
<protein>
    <submittedName>
        <fullName evidence="2">Uncharacterized protein</fullName>
    </submittedName>
</protein>
<feature type="transmembrane region" description="Helical" evidence="1">
    <location>
        <begin position="180"/>
        <end position="200"/>
    </location>
</feature>
<dbReference type="RefSeq" id="WP_154280863.1">
    <property type="nucleotide sequence ID" value="NZ_JBHUJQ010000001.1"/>
</dbReference>
<dbReference type="EMBL" id="WKKH01000014">
    <property type="protein sequence ID" value="MRX76626.1"/>
    <property type="molecule type" value="Genomic_DNA"/>
</dbReference>
<evidence type="ECO:0000313" key="2">
    <source>
        <dbReference type="EMBL" id="MRX76626.1"/>
    </source>
</evidence>